<keyword evidence="2" id="KW-0812">Transmembrane</keyword>
<evidence type="ECO:0000256" key="1">
    <source>
        <dbReference type="SAM" id="MobiDB-lite"/>
    </source>
</evidence>
<keyword evidence="5" id="KW-1185">Reference proteome</keyword>
<dbReference type="Proteomes" id="UP001059617">
    <property type="component" value="Chromosome"/>
</dbReference>
<feature type="transmembrane region" description="Helical" evidence="2">
    <location>
        <begin position="463"/>
        <end position="481"/>
    </location>
</feature>
<dbReference type="EMBL" id="CP073720">
    <property type="protein sequence ID" value="UWP85844.1"/>
    <property type="molecule type" value="Genomic_DNA"/>
</dbReference>
<accession>A0ABY5W9Z5</accession>
<evidence type="ECO:0000256" key="3">
    <source>
        <dbReference type="SAM" id="SignalP"/>
    </source>
</evidence>
<feature type="transmembrane region" description="Helical" evidence="2">
    <location>
        <begin position="439"/>
        <end position="457"/>
    </location>
</feature>
<evidence type="ECO:0000313" key="5">
    <source>
        <dbReference type="Proteomes" id="UP001059617"/>
    </source>
</evidence>
<name>A0ABY5W9Z5_9ACTN</name>
<evidence type="ECO:0000256" key="2">
    <source>
        <dbReference type="SAM" id="Phobius"/>
    </source>
</evidence>
<feature type="chain" id="PRO_5045268111" evidence="3">
    <location>
        <begin position="27"/>
        <end position="558"/>
    </location>
</feature>
<dbReference type="RefSeq" id="WP_259864168.1">
    <property type="nucleotide sequence ID" value="NZ_BAAAST010000197.1"/>
</dbReference>
<protein>
    <submittedName>
        <fullName evidence="4">MFS transporter</fullName>
    </submittedName>
</protein>
<evidence type="ECO:0000313" key="4">
    <source>
        <dbReference type="EMBL" id="UWP85844.1"/>
    </source>
</evidence>
<reference evidence="4" key="1">
    <citation type="submission" date="2021-04" db="EMBL/GenBank/DDBJ databases">
        <authorList>
            <person name="Hartkoorn R.C."/>
            <person name="Beaudoing E."/>
            <person name="Hot D."/>
        </authorList>
    </citation>
    <scope>NUCLEOTIDE SEQUENCE</scope>
    <source>
        <strain evidence="4">NRRL B-16292</strain>
    </source>
</reference>
<reference evidence="4" key="2">
    <citation type="submission" date="2022-09" db="EMBL/GenBank/DDBJ databases">
        <title>Biosynthetic gene clusters of Dactylosporangioum fulvum.</title>
        <authorList>
            <person name="Caradec T."/>
        </authorList>
    </citation>
    <scope>NUCLEOTIDE SEQUENCE</scope>
    <source>
        <strain evidence="4">NRRL B-16292</strain>
    </source>
</reference>
<feature type="signal peptide" evidence="3">
    <location>
        <begin position="1"/>
        <end position="26"/>
    </location>
</feature>
<sequence length="558" mass="58806">MTRIVHACAALAAALLLIVGPGVPAAAEPQPQSTLCTVQEWRTPAKFADCVKQLAAAGAQRAQCIKAPTPSSPDSGVAGWLSTRPDADLRSGVVGMYTRYGVGGYQLDLYDASCASGVTHPEATFENSLASIEFAIAAAVLGGANTLREHAYEPGSMWAWSDGFVKDATQKAYDWVFSVFGVLTVAGGGLWLIWRSRLGRISEAFRVAGWALLIMVLATAVAKWPLTVAHGFDRAGTTGLAAMHRVLGPGPDDVPADRCVFAATNPEACKDHRTVAVRASDSATEAILFTAWLRATLGSAESETAKKYGPALYDATTFTWAEAANMQAHPELRQQYVDAKGQQWLTIAEQIKTEDPEAYANLQGLRGTDRVGAGLVALLSAMVFAGFDSIASFMILLGFLMIRIVVIAFPILATWGVLQPASAGVRRLANTTGQALINVVVYGASAGLYLTAVGLVFDSSLPGAAQIIVVLLAGVACWLVLRPVRALTRAAGRPDRGGDSGDGGEPGPGWGQRLWTTVRPYVRESATQAAQSAQRGTPMPGGPARSRPETRALTGGKR</sequence>
<feature type="transmembrane region" description="Helical" evidence="2">
    <location>
        <begin position="371"/>
        <end position="387"/>
    </location>
</feature>
<feature type="transmembrane region" description="Helical" evidence="2">
    <location>
        <begin position="175"/>
        <end position="194"/>
    </location>
</feature>
<gene>
    <name evidence="4" type="ORF">Dfulv_16995</name>
</gene>
<organism evidence="4 5">
    <name type="scientific">Dactylosporangium fulvum</name>
    <dbReference type="NCBI Taxonomy" id="53359"/>
    <lineage>
        <taxon>Bacteria</taxon>
        <taxon>Bacillati</taxon>
        <taxon>Actinomycetota</taxon>
        <taxon>Actinomycetes</taxon>
        <taxon>Micromonosporales</taxon>
        <taxon>Micromonosporaceae</taxon>
        <taxon>Dactylosporangium</taxon>
    </lineage>
</organism>
<keyword evidence="2" id="KW-1133">Transmembrane helix</keyword>
<feature type="compositionally biased region" description="Polar residues" evidence="1">
    <location>
        <begin position="525"/>
        <end position="535"/>
    </location>
</feature>
<keyword evidence="2" id="KW-0472">Membrane</keyword>
<feature type="transmembrane region" description="Helical" evidence="2">
    <location>
        <begin position="393"/>
        <end position="418"/>
    </location>
</feature>
<feature type="region of interest" description="Disordered" evidence="1">
    <location>
        <begin position="491"/>
        <end position="558"/>
    </location>
</feature>
<proteinExistence type="predicted"/>
<feature type="compositionally biased region" description="Gly residues" evidence="1">
    <location>
        <begin position="500"/>
        <end position="510"/>
    </location>
</feature>
<keyword evidence="3" id="KW-0732">Signal</keyword>